<accession>A0A5B2VUJ3</accession>
<dbReference type="AlphaFoldDB" id="A0A5B2VUJ3"/>
<organism evidence="3 4">
    <name type="scientific">Chitinophaga agrisoli</name>
    <dbReference type="NCBI Taxonomy" id="2607653"/>
    <lineage>
        <taxon>Bacteria</taxon>
        <taxon>Pseudomonadati</taxon>
        <taxon>Bacteroidota</taxon>
        <taxon>Chitinophagia</taxon>
        <taxon>Chitinophagales</taxon>
        <taxon>Chitinophagaceae</taxon>
        <taxon>Chitinophaga</taxon>
    </lineage>
</organism>
<evidence type="ECO:0000313" key="4">
    <source>
        <dbReference type="Proteomes" id="UP000324611"/>
    </source>
</evidence>
<keyword evidence="1 3" id="KW-0413">Isomerase</keyword>
<evidence type="ECO:0000256" key="1">
    <source>
        <dbReference type="ARBA" id="ARBA00023235"/>
    </source>
</evidence>
<dbReference type="RefSeq" id="WP_149839246.1">
    <property type="nucleotide sequence ID" value="NZ_VUOC01000003.1"/>
</dbReference>
<name>A0A5B2VUJ3_9BACT</name>
<dbReference type="SUPFAM" id="SSF51658">
    <property type="entry name" value="Xylose isomerase-like"/>
    <property type="match status" value="1"/>
</dbReference>
<dbReference type="Proteomes" id="UP000324611">
    <property type="component" value="Unassembled WGS sequence"/>
</dbReference>
<dbReference type="GO" id="GO:0019852">
    <property type="term" value="P:L-ascorbic acid metabolic process"/>
    <property type="evidence" value="ECO:0007669"/>
    <property type="project" value="TreeGrafter"/>
</dbReference>
<dbReference type="InterPro" id="IPR013022">
    <property type="entry name" value="Xyl_isomerase-like_TIM-brl"/>
</dbReference>
<reference evidence="3 4" key="2">
    <citation type="submission" date="2019-09" db="EMBL/GenBank/DDBJ databases">
        <authorList>
            <person name="Jin C."/>
        </authorList>
    </citation>
    <scope>NUCLEOTIDE SEQUENCE [LARGE SCALE GENOMIC DNA]</scope>
    <source>
        <strain evidence="3 4">BN140078</strain>
    </source>
</reference>
<dbReference type="PANTHER" id="PTHR43489">
    <property type="entry name" value="ISOMERASE"/>
    <property type="match status" value="1"/>
</dbReference>
<feature type="domain" description="Xylose isomerase-like TIM barrel" evidence="2">
    <location>
        <begin position="54"/>
        <end position="276"/>
    </location>
</feature>
<comment type="caution">
    <text evidence="3">The sequence shown here is derived from an EMBL/GenBank/DDBJ whole genome shotgun (WGS) entry which is preliminary data.</text>
</comment>
<dbReference type="InterPro" id="IPR050417">
    <property type="entry name" value="Sugar_Epim/Isomerase"/>
</dbReference>
<reference evidence="3 4" key="1">
    <citation type="submission" date="2019-09" db="EMBL/GenBank/DDBJ databases">
        <title>Chitinophaga ginsengihumi sp. nov., isolated from soil of ginseng rhizosphere.</title>
        <authorList>
            <person name="Lee J."/>
        </authorList>
    </citation>
    <scope>NUCLEOTIDE SEQUENCE [LARGE SCALE GENOMIC DNA]</scope>
    <source>
        <strain evidence="3 4">BN140078</strain>
    </source>
</reference>
<keyword evidence="4" id="KW-1185">Reference proteome</keyword>
<dbReference type="InterPro" id="IPR036237">
    <property type="entry name" value="Xyl_isomerase-like_sf"/>
</dbReference>
<sequence>MDRRKFLFNTSLALTAGLLDRQISWAAAPQAQQRYKIAVCDWMILKRQKLGALQLTKDIGADGVELDMGGLGTRETFDNKLTDAALRQKFIDEAKRLNIEFASVAMSGFYAQSFAERPGVDRMVQDCIDLMQQLQVKVAFLPLGIQGDLVQHPELRPVIVKRLQEVAKQAEKANVIIGIETALDAKGEVKLLDDIGSANIQSYFNFANALEGGRDLQKELRILGKHRIAQIHCTDKDGVWLQDNTRIHLPKVKHTLDKMGWSGWLVIERSRDAKDPRNVKWNFGANAKYLKSVFQQA</sequence>
<gene>
    <name evidence="3" type="ORF">F0L74_17880</name>
</gene>
<dbReference type="Pfam" id="PF01261">
    <property type="entry name" value="AP_endonuc_2"/>
    <property type="match status" value="1"/>
</dbReference>
<dbReference type="PANTHER" id="PTHR43489:SF1">
    <property type="entry name" value="L-RIBULOSE-5-PHOSPHATE 3-EPIMERASE SGBU-RELATED"/>
    <property type="match status" value="1"/>
</dbReference>
<protein>
    <submittedName>
        <fullName evidence="3">Sugar phosphate isomerase/epimerase</fullName>
    </submittedName>
</protein>
<dbReference type="GO" id="GO:0034015">
    <property type="term" value="F:L-ribulose-5-phosphate 3-epimerase activity"/>
    <property type="evidence" value="ECO:0007669"/>
    <property type="project" value="TreeGrafter"/>
</dbReference>
<dbReference type="EMBL" id="VUOC01000003">
    <property type="protein sequence ID" value="KAA2241739.1"/>
    <property type="molecule type" value="Genomic_DNA"/>
</dbReference>
<proteinExistence type="predicted"/>
<dbReference type="Gene3D" id="3.20.20.150">
    <property type="entry name" value="Divalent-metal-dependent TIM barrel enzymes"/>
    <property type="match status" value="1"/>
</dbReference>
<evidence type="ECO:0000313" key="3">
    <source>
        <dbReference type="EMBL" id="KAA2241739.1"/>
    </source>
</evidence>
<evidence type="ECO:0000259" key="2">
    <source>
        <dbReference type="Pfam" id="PF01261"/>
    </source>
</evidence>